<evidence type="ECO:0000256" key="1">
    <source>
        <dbReference type="SAM" id="Phobius"/>
    </source>
</evidence>
<keyword evidence="1" id="KW-1133">Transmembrane helix</keyword>
<dbReference type="PANTHER" id="PTHR38441">
    <property type="entry name" value="INTEGRAL MEMBRANE PROTEIN-RELATED"/>
    <property type="match status" value="1"/>
</dbReference>
<organism evidence="2 3">
    <name type="scientific">Gottfriedia luciferensis</name>
    <dbReference type="NCBI Taxonomy" id="178774"/>
    <lineage>
        <taxon>Bacteria</taxon>
        <taxon>Bacillati</taxon>
        <taxon>Bacillota</taxon>
        <taxon>Bacilli</taxon>
        <taxon>Bacillales</taxon>
        <taxon>Bacillaceae</taxon>
        <taxon>Gottfriedia</taxon>
    </lineage>
</organism>
<comment type="caution">
    <text evidence="2">The sequence shown here is derived from an EMBL/GenBank/DDBJ whole genome shotgun (WGS) entry which is preliminary data.</text>
</comment>
<dbReference type="PANTHER" id="PTHR38441:SF1">
    <property type="entry name" value="MEMBRANE PROTEIN"/>
    <property type="match status" value="1"/>
</dbReference>
<gene>
    <name evidence="2" type="ORF">BED47_06210</name>
</gene>
<name>A0ABX2ZS15_9BACI</name>
<proteinExistence type="predicted"/>
<keyword evidence="3" id="KW-1185">Reference proteome</keyword>
<sequence length="114" mass="13235">MELDQNSSTSMSQSKYSEVAKSHEFKQLLKAKRKFILPMSLFFFCFYIALPLMTSYSKALNTKAIGEVTWAWLFAFAQFIMTWVLCMIYSKKAESFDKMADRVLEKLNKGGEEI</sequence>
<evidence type="ECO:0000313" key="3">
    <source>
        <dbReference type="Proteomes" id="UP000094580"/>
    </source>
</evidence>
<dbReference type="InterPro" id="IPR007436">
    <property type="entry name" value="DUF485"/>
</dbReference>
<feature type="transmembrane region" description="Helical" evidence="1">
    <location>
        <begin position="69"/>
        <end position="89"/>
    </location>
</feature>
<dbReference type="Proteomes" id="UP000094580">
    <property type="component" value="Unassembled WGS sequence"/>
</dbReference>
<feature type="transmembrane region" description="Helical" evidence="1">
    <location>
        <begin position="35"/>
        <end position="57"/>
    </location>
</feature>
<reference evidence="2 3" key="1">
    <citation type="submission" date="2016-07" db="EMBL/GenBank/DDBJ databases">
        <authorList>
            <person name="Townsley L."/>
            <person name="Shank E.A."/>
        </authorList>
    </citation>
    <scope>NUCLEOTIDE SEQUENCE [LARGE SCALE GENOMIC DNA]</scope>
    <source>
        <strain evidence="2 3">CH01</strain>
    </source>
</reference>
<keyword evidence="1" id="KW-0812">Transmembrane</keyword>
<evidence type="ECO:0008006" key="4">
    <source>
        <dbReference type="Google" id="ProtNLM"/>
    </source>
</evidence>
<protein>
    <recommendedName>
        <fullName evidence="4">DUF485 domain-containing protein</fullName>
    </recommendedName>
</protein>
<dbReference type="EMBL" id="MDKC01000023">
    <property type="protein sequence ID" value="ODG91254.1"/>
    <property type="molecule type" value="Genomic_DNA"/>
</dbReference>
<accession>A0ABX2ZS15</accession>
<keyword evidence="1" id="KW-0472">Membrane</keyword>
<dbReference type="RefSeq" id="WP_069034047.1">
    <property type="nucleotide sequence ID" value="NZ_MDKC01000023.1"/>
</dbReference>
<evidence type="ECO:0000313" key="2">
    <source>
        <dbReference type="EMBL" id="ODG91254.1"/>
    </source>
</evidence>
<dbReference type="Pfam" id="PF04341">
    <property type="entry name" value="DUF485"/>
    <property type="match status" value="1"/>
</dbReference>